<reference evidence="1" key="1">
    <citation type="submission" date="2016-07" db="EMBL/GenBank/DDBJ databases">
        <title>De novo transcriptome assembly of four accessions of the metal hyperaccumulator plant Noccaea caerulescens.</title>
        <authorList>
            <person name="Blande D."/>
            <person name="Halimaa P."/>
            <person name="Tervahauta A.I."/>
            <person name="Aarts M.G."/>
            <person name="Karenlampi S.O."/>
        </authorList>
    </citation>
    <scope>NUCLEOTIDE SEQUENCE</scope>
</reference>
<proteinExistence type="predicted"/>
<protein>
    <submittedName>
        <fullName evidence="1">Uncharacterized protein</fullName>
    </submittedName>
</protein>
<sequence>MASFSASSTIFFIDLFRSGSSEHQHRRSKEAAGGSDWAEIAAVVDEEGAIEVFPVVFGGVEDERRRIWIVADHEEPRISTRDLRTGEVEAF</sequence>
<dbReference type="AlphaFoldDB" id="A0A1J3FVR0"/>
<organism evidence="1">
    <name type="scientific">Noccaea caerulescens</name>
    <name type="common">Alpine penny-cress</name>
    <name type="synonym">Thlaspi caerulescens</name>
    <dbReference type="NCBI Taxonomy" id="107243"/>
    <lineage>
        <taxon>Eukaryota</taxon>
        <taxon>Viridiplantae</taxon>
        <taxon>Streptophyta</taxon>
        <taxon>Embryophyta</taxon>
        <taxon>Tracheophyta</taxon>
        <taxon>Spermatophyta</taxon>
        <taxon>Magnoliopsida</taxon>
        <taxon>eudicotyledons</taxon>
        <taxon>Gunneridae</taxon>
        <taxon>Pentapetalae</taxon>
        <taxon>rosids</taxon>
        <taxon>malvids</taxon>
        <taxon>Brassicales</taxon>
        <taxon>Brassicaceae</taxon>
        <taxon>Coluteocarpeae</taxon>
        <taxon>Noccaea</taxon>
    </lineage>
</organism>
<dbReference type="EMBL" id="GEVK01004953">
    <property type="protein sequence ID" value="JAU47879.1"/>
    <property type="molecule type" value="Transcribed_RNA"/>
</dbReference>
<name>A0A1J3FVR0_NOCCA</name>
<evidence type="ECO:0000313" key="1">
    <source>
        <dbReference type="EMBL" id="JAU47879.1"/>
    </source>
</evidence>
<gene>
    <name evidence="1" type="ORF">LC_TR16757_c2_g1_i1_g.57285</name>
</gene>
<accession>A0A1J3FVR0</accession>